<evidence type="ECO:0000313" key="2">
    <source>
        <dbReference type="Proteomes" id="UP000887013"/>
    </source>
</evidence>
<protein>
    <submittedName>
        <fullName evidence="1">Integrase catalytic domain-containing protein</fullName>
    </submittedName>
</protein>
<dbReference type="Proteomes" id="UP000887013">
    <property type="component" value="Unassembled WGS sequence"/>
</dbReference>
<sequence>MKPIKGVIHRCPPCRLLKVPHGTQIEASQTADRVTPCTPFYTTGIDFARTLYVSNLKPSDTVYIALFTYLTTRALNIEHVSDLITDKFLMALQRYVGRRGLPPYQVYR</sequence>
<accession>A0A8X6P455</accession>
<keyword evidence="2" id="KW-1185">Reference proteome</keyword>
<organism evidence="1 2">
    <name type="scientific">Nephila pilipes</name>
    <name type="common">Giant wood spider</name>
    <name type="synonym">Nephila maculata</name>
    <dbReference type="NCBI Taxonomy" id="299642"/>
    <lineage>
        <taxon>Eukaryota</taxon>
        <taxon>Metazoa</taxon>
        <taxon>Ecdysozoa</taxon>
        <taxon>Arthropoda</taxon>
        <taxon>Chelicerata</taxon>
        <taxon>Arachnida</taxon>
        <taxon>Araneae</taxon>
        <taxon>Araneomorphae</taxon>
        <taxon>Entelegynae</taxon>
        <taxon>Araneoidea</taxon>
        <taxon>Nephilidae</taxon>
        <taxon>Nephila</taxon>
    </lineage>
</organism>
<dbReference type="PANTHER" id="PTHR47331">
    <property type="entry name" value="PHD-TYPE DOMAIN-CONTAINING PROTEIN"/>
    <property type="match status" value="1"/>
</dbReference>
<comment type="caution">
    <text evidence="1">The sequence shown here is derived from an EMBL/GenBank/DDBJ whole genome shotgun (WGS) entry which is preliminary data.</text>
</comment>
<dbReference type="GO" id="GO:0003676">
    <property type="term" value="F:nucleic acid binding"/>
    <property type="evidence" value="ECO:0007669"/>
    <property type="project" value="InterPro"/>
</dbReference>
<reference evidence="1" key="1">
    <citation type="submission" date="2020-08" db="EMBL/GenBank/DDBJ databases">
        <title>Multicomponent nature underlies the extraordinary mechanical properties of spider dragline silk.</title>
        <authorList>
            <person name="Kono N."/>
            <person name="Nakamura H."/>
            <person name="Mori M."/>
            <person name="Yoshida Y."/>
            <person name="Ohtoshi R."/>
            <person name="Malay A.D."/>
            <person name="Moran D.A.P."/>
            <person name="Tomita M."/>
            <person name="Numata K."/>
            <person name="Arakawa K."/>
        </authorList>
    </citation>
    <scope>NUCLEOTIDE SEQUENCE</scope>
</reference>
<evidence type="ECO:0000313" key="1">
    <source>
        <dbReference type="EMBL" id="GFT45645.1"/>
    </source>
</evidence>
<dbReference type="AlphaFoldDB" id="A0A8X6P455"/>
<dbReference type="Gene3D" id="3.30.420.10">
    <property type="entry name" value="Ribonuclease H-like superfamily/Ribonuclease H"/>
    <property type="match status" value="1"/>
</dbReference>
<name>A0A8X6P455_NEPPI</name>
<dbReference type="InterPro" id="IPR036397">
    <property type="entry name" value="RNaseH_sf"/>
</dbReference>
<gene>
    <name evidence="1" type="primary">AVEN_81444_1</name>
    <name evidence="1" type="ORF">NPIL_362621</name>
</gene>
<dbReference type="OrthoDB" id="5919196at2759"/>
<dbReference type="EMBL" id="BMAW01064530">
    <property type="protein sequence ID" value="GFT45645.1"/>
    <property type="molecule type" value="Genomic_DNA"/>
</dbReference>
<proteinExistence type="predicted"/>